<dbReference type="AlphaFoldDB" id="L7JLP8"/>
<accession>L7JLP8</accession>
<name>L7JLP8_PYRO1</name>
<sequence length="135" mass="14571">MAGERGSDEAFVQFSAMADTLWLAMVAISTPPSWEAGSAVAAKCACIVGGQEHEQTHLLPDILTVDEAVTEDVEFFVKCDVNFINIGLSGGELGTCPEFISFTCLGVQQECQRASSCHRVYKYEEFAATRPASQV</sequence>
<proteinExistence type="predicted"/>
<protein>
    <submittedName>
        <fullName evidence="1">Uncharacterized protein</fullName>
    </submittedName>
</protein>
<evidence type="ECO:0000313" key="1">
    <source>
        <dbReference type="EMBL" id="ELQ69191.1"/>
    </source>
</evidence>
<reference evidence="1" key="1">
    <citation type="journal article" date="2012" name="PLoS Genet.">
        <title>Comparative analysis of the genomes of two field isolates of the rice blast fungus Magnaporthe oryzae.</title>
        <authorList>
            <person name="Xue M."/>
            <person name="Yang J."/>
            <person name="Li Z."/>
            <person name="Hu S."/>
            <person name="Yao N."/>
            <person name="Dean R.A."/>
            <person name="Zhao W."/>
            <person name="Shen M."/>
            <person name="Zhang H."/>
            <person name="Li C."/>
            <person name="Liu L."/>
            <person name="Cao L."/>
            <person name="Xu X."/>
            <person name="Xing Y."/>
            <person name="Hsiang T."/>
            <person name="Zhang Z."/>
            <person name="Xu J.R."/>
            <person name="Peng Y.L."/>
        </authorList>
    </citation>
    <scope>NUCLEOTIDE SEQUENCE [LARGE SCALE GENOMIC DNA]</scope>
    <source>
        <strain evidence="1">P131</strain>
    </source>
</reference>
<dbReference type="EMBL" id="JH795810">
    <property type="protein sequence ID" value="ELQ69191.1"/>
    <property type="molecule type" value="Genomic_DNA"/>
</dbReference>
<organism>
    <name type="scientific">Pyricularia oryzae (strain P131)</name>
    <name type="common">Rice blast fungus</name>
    <name type="synonym">Magnaporthe oryzae</name>
    <dbReference type="NCBI Taxonomy" id="1143193"/>
    <lineage>
        <taxon>Eukaryota</taxon>
        <taxon>Fungi</taxon>
        <taxon>Dikarya</taxon>
        <taxon>Ascomycota</taxon>
        <taxon>Pezizomycotina</taxon>
        <taxon>Sordariomycetes</taxon>
        <taxon>Sordariomycetidae</taxon>
        <taxon>Magnaporthales</taxon>
        <taxon>Pyriculariaceae</taxon>
        <taxon>Pyricularia</taxon>
    </lineage>
</organism>
<gene>
    <name evidence="1" type="ORF">OOW_P131scaffold00182g13</name>
</gene>